<gene>
    <name evidence="1" type="ORF">CWS72_15100</name>
</gene>
<sequence length="189" mass="20316">MVAAIHIGDGEMKKAIYVVAGILLLAGCTTHIHDQDDTITAPKTPFDKFTQVIIRPLTSTASENDFPDKAVANVQKDLDKCMADAFAGTTYNPAAPDTEKPTVLIEPAIVDGKKVSTAQRIFFGALAGSSAVLMQVKFTDANSNEIIAQPVFYAKAAAMSGAWTFGAQDNAMLSRLSDNACNYVRQYRH</sequence>
<organism evidence="1 2">
    <name type="scientific">Telmatospirillum siberiense</name>
    <dbReference type="NCBI Taxonomy" id="382514"/>
    <lineage>
        <taxon>Bacteria</taxon>
        <taxon>Pseudomonadati</taxon>
        <taxon>Pseudomonadota</taxon>
        <taxon>Alphaproteobacteria</taxon>
        <taxon>Rhodospirillales</taxon>
        <taxon>Rhodospirillaceae</taxon>
        <taxon>Telmatospirillum</taxon>
    </lineage>
</organism>
<name>A0A2N3PTT8_9PROT</name>
<dbReference type="AlphaFoldDB" id="A0A2N3PTT8"/>
<reference evidence="2" key="1">
    <citation type="submission" date="2017-12" db="EMBL/GenBank/DDBJ databases">
        <title>Draft genome sequence of Telmatospirillum siberiense 26-4b1T, an acidotolerant peatland alphaproteobacterium potentially involved in sulfur cycling.</title>
        <authorList>
            <person name="Hausmann B."/>
            <person name="Pjevac P."/>
            <person name="Schreck K."/>
            <person name="Herbold C.W."/>
            <person name="Daims H."/>
            <person name="Wagner M."/>
            <person name="Pester M."/>
            <person name="Loy A."/>
        </authorList>
    </citation>
    <scope>NUCLEOTIDE SEQUENCE [LARGE SCALE GENOMIC DNA]</scope>
    <source>
        <strain evidence="2">26-4b1</strain>
    </source>
</reference>
<dbReference type="Pfam" id="PF14366">
    <property type="entry name" value="DUF4410"/>
    <property type="match status" value="1"/>
</dbReference>
<dbReference type="InterPro" id="IPR025522">
    <property type="entry name" value="DUF4410"/>
</dbReference>
<evidence type="ECO:0000313" key="1">
    <source>
        <dbReference type="EMBL" id="PKU23810.1"/>
    </source>
</evidence>
<keyword evidence="2" id="KW-1185">Reference proteome</keyword>
<evidence type="ECO:0000313" key="2">
    <source>
        <dbReference type="Proteomes" id="UP000233293"/>
    </source>
</evidence>
<comment type="caution">
    <text evidence="1">The sequence shown here is derived from an EMBL/GenBank/DDBJ whole genome shotgun (WGS) entry which is preliminary data.</text>
</comment>
<dbReference type="Proteomes" id="UP000233293">
    <property type="component" value="Unassembled WGS sequence"/>
</dbReference>
<evidence type="ECO:0008006" key="3">
    <source>
        <dbReference type="Google" id="ProtNLM"/>
    </source>
</evidence>
<proteinExistence type="predicted"/>
<dbReference type="EMBL" id="PIUM01000017">
    <property type="protein sequence ID" value="PKU23810.1"/>
    <property type="molecule type" value="Genomic_DNA"/>
</dbReference>
<accession>A0A2N3PTT8</accession>
<protein>
    <recommendedName>
        <fullName evidence="3">DUF4410 domain-containing protein</fullName>
    </recommendedName>
</protein>